<dbReference type="InterPro" id="IPR000383">
    <property type="entry name" value="Xaa-Pro-like_dom"/>
</dbReference>
<dbReference type="Gene3D" id="3.40.50.1820">
    <property type="entry name" value="alpha/beta hydrolase"/>
    <property type="match status" value="1"/>
</dbReference>
<name>A0A4R2JBT2_9PSEU</name>
<organism evidence="3 4">
    <name type="scientific">Actinocrispum wychmicini</name>
    <dbReference type="NCBI Taxonomy" id="1213861"/>
    <lineage>
        <taxon>Bacteria</taxon>
        <taxon>Bacillati</taxon>
        <taxon>Actinomycetota</taxon>
        <taxon>Actinomycetes</taxon>
        <taxon>Pseudonocardiales</taxon>
        <taxon>Pseudonocardiaceae</taxon>
        <taxon>Actinocrispum</taxon>
    </lineage>
</organism>
<evidence type="ECO:0000313" key="4">
    <source>
        <dbReference type="Proteomes" id="UP000295680"/>
    </source>
</evidence>
<accession>A0A4R2JBT2</accession>
<dbReference type="InterPro" id="IPR005674">
    <property type="entry name" value="CocE/Ser_esterase"/>
</dbReference>
<evidence type="ECO:0000256" key="1">
    <source>
        <dbReference type="ARBA" id="ARBA00022801"/>
    </source>
</evidence>
<dbReference type="AlphaFoldDB" id="A0A4R2JBT2"/>
<dbReference type="InterPro" id="IPR013736">
    <property type="entry name" value="Xaa-Pro_dipept_C"/>
</dbReference>
<protein>
    <recommendedName>
        <fullName evidence="2">Xaa-Pro dipeptidyl-peptidase C-terminal domain-containing protein</fullName>
    </recommendedName>
</protein>
<dbReference type="InterPro" id="IPR008979">
    <property type="entry name" value="Galactose-bd-like_sf"/>
</dbReference>
<dbReference type="GO" id="GO:0008239">
    <property type="term" value="F:dipeptidyl-peptidase activity"/>
    <property type="evidence" value="ECO:0007669"/>
    <property type="project" value="InterPro"/>
</dbReference>
<feature type="domain" description="Xaa-Pro dipeptidyl-peptidase C-terminal" evidence="2">
    <location>
        <begin position="321"/>
        <end position="559"/>
    </location>
</feature>
<dbReference type="InterPro" id="IPR029058">
    <property type="entry name" value="AB_hydrolase_fold"/>
</dbReference>
<dbReference type="Gene3D" id="2.60.120.260">
    <property type="entry name" value="Galactose-binding domain-like"/>
    <property type="match status" value="1"/>
</dbReference>
<dbReference type="Pfam" id="PF08530">
    <property type="entry name" value="PepX_C"/>
    <property type="match status" value="1"/>
</dbReference>
<proteinExistence type="predicted"/>
<evidence type="ECO:0000259" key="2">
    <source>
        <dbReference type="SMART" id="SM00939"/>
    </source>
</evidence>
<keyword evidence="4" id="KW-1185">Reference proteome</keyword>
<sequence length="569" mass="61809">MSISDKCRNPRVARVDTVAAMVITSSHYVLMRDTTRIAVTVHRPDRTGPVPVVVRATRYWRLPRPGEVEGFTGAGLALAVVDVRGTGASYGTWAVGWSRREIADIAEVVDWLVAQPWCTGAVGAWGKSYDANTALLLAAECHPAVRAVVPLFPDYDPFTQIHHPGGVLATAMISDWSRMVAALDRGDPSVITELAGLYADIDVTALRVDEDTDGALLTGAIADHAGNPNLLETLTAQAYREDSDSGPRARRGEIERSDTAIWLWASWYDAGTGAGAVEHFRGTARPDRVTILSSTHGNLHVSPYVDEEPRPVLPDMLDETVRYLRERLTGDPVEPKRTLEYWTIGTETLHRTSTWPVTTPLRVYPNQDGSLTGEPGTGTVTYKVDPTTTTGPTNNPWYQFNGSADRPMVFTDRATEDTKLLCHTGKPLSVPLELTGEVVVGLTLESTRPDGVVFAYLETVAPDGRVRCLTEGCLRLSHRQRGEAPSGVLELYHSHRAEDARPMTPGSPETVSFALLPISVVIPAGERLRLAVAGADHGTFASAGTDAEWTIHLGTSWLDLPQCCPGQVR</sequence>
<dbReference type="OrthoDB" id="5240615at2"/>
<dbReference type="Proteomes" id="UP000295680">
    <property type="component" value="Unassembled WGS sequence"/>
</dbReference>
<reference evidence="3 4" key="1">
    <citation type="submission" date="2019-03" db="EMBL/GenBank/DDBJ databases">
        <title>Genomic Encyclopedia of Type Strains, Phase IV (KMG-IV): sequencing the most valuable type-strain genomes for metagenomic binning, comparative biology and taxonomic classification.</title>
        <authorList>
            <person name="Goeker M."/>
        </authorList>
    </citation>
    <scope>NUCLEOTIDE SEQUENCE [LARGE SCALE GENOMIC DNA]</scope>
    <source>
        <strain evidence="3 4">DSM 45934</strain>
    </source>
</reference>
<dbReference type="EMBL" id="SLWS01000009">
    <property type="protein sequence ID" value="TCO54178.1"/>
    <property type="molecule type" value="Genomic_DNA"/>
</dbReference>
<evidence type="ECO:0000313" key="3">
    <source>
        <dbReference type="EMBL" id="TCO54178.1"/>
    </source>
</evidence>
<dbReference type="SUPFAM" id="SSF53474">
    <property type="entry name" value="alpha/beta-Hydrolases"/>
    <property type="match status" value="1"/>
</dbReference>
<dbReference type="SUPFAM" id="SSF49785">
    <property type="entry name" value="Galactose-binding domain-like"/>
    <property type="match status" value="1"/>
</dbReference>
<gene>
    <name evidence="3" type="ORF">EV192_109158</name>
</gene>
<dbReference type="Gene3D" id="1.10.3020.10">
    <property type="entry name" value="alpha-amino acid ester hydrolase ( Helical cap domain)"/>
    <property type="match status" value="1"/>
</dbReference>
<dbReference type="NCBIfam" id="TIGR00976">
    <property type="entry name" value="CocE_NonD"/>
    <property type="match status" value="1"/>
</dbReference>
<keyword evidence="1" id="KW-0378">Hydrolase</keyword>
<dbReference type="SMART" id="SM00939">
    <property type="entry name" value="PepX_C"/>
    <property type="match status" value="1"/>
</dbReference>
<comment type="caution">
    <text evidence="3">The sequence shown here is derived from an EMBL/GenBank/DDBJ whole genome shotgun (WGS) entry which is preliminary data.</text>
</comment>
<dbReference type="Pfam" id="PF02129">
    <property type="entry name" value="Peptidase_S15"/>
    <property type="match status" value="1"/>
</dbReference>